<feature type="region of interest" description="Disordered" evidence="1">
    <location>
        <begin position="1"/>
        <end position="20"/>
    </location>
</feature>
<name>A0A6N2AD96_SOLCI</name>
<feature type="compositionally biased region" description="Polar residues" evidence="1">
    <location>
        <begin position="9"/>
        <end position="20"/>
    </location>
</feature>
<feature type="non-terminal residue" evidence="2">
    <location>
        <position position="103"/>
    </location>
</feature>
<organism evidence="2">
    <name type="scientific">Solanum chilense</name>
    <name type="common">Tomato</name>
    <name type="synonym">Lycopersicon chilense</name>
    <dbReference type="NCBI Taxonomy" id="4083"/>
    <lineage>
        <taxon>Eukaryota</taxon>
        <taxon>Viridiplantae</taxon>
        <taxon>Streptophyta</taxon>
        <taxon>Embryophyta</taxon>
        <taxon>Tracheophyta</taxon>
        <taxon>Spermatophyta</taxon>
        <taxon>Magnoliopsida</taxon>
        <taxon>eudicotyledons</taxon>
        <taxon>Gunneridae</taxon>
        <taxon>Pentapetalae</taxon>
        <taxon>asterids</taxon>
        <taxon>lamiids</taxon>
        <taxon>Solanales</taxon>
        <taxon>Solanaceae</taxon>
        <taxon>Solanoideae</taxon>
        <taxon>Solaneae</taxon>
        <taxon>Solanum</taxon>
        <taxon>Solanum subgen. Lycopersicon</taxon>
    </lineage>
</organism>
<protein>
    <recommendedName>
        <fullName evidence="3">Retrotransposon Copia-like N-terminal domain-containing protein</fullName>
    </recommendedName>
</protein>
<evidence type="ECO:0008006" key="3">
    <source>
        <dbReference type="Google" id="ProtNLM"/>
    </source>
</evidence>
<sequence>SIAAVVKPHSSSSTHLYKTDSNSQTIALPDLPIKLDQENYYLWQSTVYFVFEAFDLEGHFDGTNAPPITILTTTHGIYESTSDPAFTTWKKQGKVFLLWLKTT</sequence>
<dbReference type="AlphaFoldDB" id="A0A6N2AD96"/>
<evidence type="ECO:0000256" key="1">
    <source>
        <dbReference type="SAM" id="MobiDB-lite"/>
    </source>
</evidence>
<gene>
    <name evidence="2" type="ORF">EJD97_023833</name>
</gene>
<reference evidence="2" key="1">
    <citation type="submission" date="2019-05" db="EMBL/GenBank/DDBJ databases">
        <title>The de novo reference genome and transcriptome assemblies of the wild tomato species Solanum chilense.</title>
        <authorList>
            <person name="Stam R."/>
            <person name="Nosenko T."/>
            <person name="Hoerger A.C."/>
            <person name="Stephan W."/>
            <person name="Seidel M.A."/>
            <person name="Kuhn J.M.M."/>
            <person name="Haberer G."/>
            <person name="Tellier A."/>
        </authorList>
    </citation>
    <scope>NUCLEOTIDE SEQUENCE</scope>
    <source>
        <tissue evidence="2">Mature leaves</tissue>
    </source>
</reference>
<evidence type="ECO:0000313" key="2">
    <source>
        <dbReference type="EMBL" id="TMW80116.1"/>
    </source>
</evidence>
<accession>A0A6N2AD96</accession>
<feature type="non-terminal residue" evidence="2">
    <location>
        <position position="1"/>
    </location>
</feature>
<dbReference type="EMBL" id="RXGB01078727">
    <property type="protein sequence ID" value="TMW80116.1"/>
    <property type="molecule type" value="Genomic_DNA"/>
</dbReference>
<comment type="caution">
    <text evidence="2">The sequence shown here is derived from an EMBL/GenBank/DDBJ whole genome shotgun (WGS) entry which is preliminary data.</text>
</comment>
<proteinExistence type="predicted"/>